<dbReference type="PROSITE" id="PS51257">
    <property type="entry name" value="PROKAR_LIPOPROTEIN"/>
    <property type="match status" value="1"/>
</dbReference>
<dbReference type="AlphaFoldDB" id="A0A540VVT9"/>
<dbReference type="EMBL" id="VIFK01000004">
    <property type="protein sequence ID" value="TQF00858.1"/>
    <property type="molecule type" value="Genomic_DNA"/>
</dbReference>
<dbReference type="PANTHER" id="PTHR39600:SF1">
    <property type="entry name" value="PEPTIDASE INHIBITOR I78 FAMILY PROTEIN"/>
    <property type="match status" value="1"/>
</dbReference>
<gene>
    <name evidence="1" type="ORF">FKY71_01555</name>
</gene>
<sequence>MVHAKPGRPDMTLPRFAIAIIGLALIASCQLTDPTETTPRADACGASDLTYMVGKRAAEIDVSDTAETVRVIAPDTAVTMDHRPDRLNVHVDDDGVITKLTCG</sequence>
<dbReference type="Gene3D" id="3.30.10.10">
    <property type="entry name" value="Trypsin Inhibitor V, subunit A"/>
    <property type="match status" value="1"/>
</dbReference>
<protein>
    <recommendedName>
        <fullName evidence="3">Peptidase inhibitor I78 family protein</fullName>
    </recommendedName>
</protein>
<dbReference type="Proteomes" id="UP000315400">
    <property type="component" value="Unassembled WGS sequence"/>
</dbReference>
<accession>A0A540VVT9</accession>
<dbReference type="Pfam" id="PF11720">
    <property type="entry name" value="Inhibitor_I78"/>
    <property type="match status" value="1"/>
</dbReference>
<dbReference type="PANTHER" id="PTHR39600">
    <property type="entry name" value="PEPTIDASE INHIBITOR I78 FAMILY PROTEIN"/>
    <property type="match status" value="1"/>
</dbReference>
<evidence type="ECO:0000313" key="2">
    <source>
        <dbReference type="Proteomes" id="UP000315400"/>
    </source>
</evidence>
<dbReference type="InterPro" id="IPR021719">
    <property type="entry name" value="Prot_inh_I78"/>
</dbReference>
<evidence type="ECO:0008006" key="3">
    <source>
        <dbReference type="Google" id="ProtNLM"/>
    </source>
</evidence>
<proteinExistence type="predicted"/>
<evidence type="ECO:0000313" key="1">
    <source>
        <dbReference type="EMBL" id="TQF00858.1"/>
    </source>
</evidence>
<comment type="caution">
    <text evidence="1">The sequence shown here is derived from an EMBL/GenBank/DDBJ whole genome shotgun (WGS) entry which is preliminary data.</text>
</comment>
<organism evidence="1 2">
    <name type="scientific">Spiribacter salinus</name>
    <dbReference type="NCBI Taxonomy" id="1335746"/>
    <lineage>
        <taxon>Bacteria</taxon>
        <taxon>Pseudomonadati</taxon>
        <taxon>Pseudomonadota</taxon>
        <taxon>Gammaproteobacteria</taxon>
        <taxon>Chromatiales</taxon>
        <taxon>Ectothiorhodospiraceae</taxon>
        <taxon>Spiribacter</taxon>
    </lineage>
</organism>
<reference evidence="1 2" key="1">
    <citation type="submission" date="2019-06" db="EMBL/GenBank/DDBJ databases">
        <title>Metagenome assembled Genome of Spiribacter salinus SL48-SHIP from the microbial mat of Salt Lake 48 (Novosibirsk region, Russia).</title>
        <authorList>
            <person name="Shipova A."/>
            <person name="Rozanov A.S."/>
            <person name="Bryanskaya A.V."/>
            <person name="Peltek S.E."/>
        </authorList>
    </citation>
    <scope>NUCLEOTIDE SEQUENCE [LARGE SCALE GENOMIC DNA]</scope>
    <source>
        <strain evidence="1">SL48-SHIP-2</strain>
    </source>
</reference>
<name>A0A540VVT9_9GAMM</name>